<sequence>MVQPDPPKYGQTLTLNGKIVIVGGKLFASTEVADDFDNTVKICKAAHGTIATPRNEKENNAVKSFVIRANTYAYLGFTEGHVPGEFQFLNGVPLNYTNWYEGEPKGKGAEKCVEMYLDGTWNDKICSKSRLTVCEF</sequence>
<dbReference type="Proteomes" id="UP000827872">
    <property type="component" value="Linkage Group LG08"/>
</dbReference>
<organism evidence="1 2">
    <name type="scientific">Sphaerodactylus townsendi</name>
    <dbReference type="NCBI Taxonomy" id="933632"/>
    <lineage>
        <taxon>Eukaryota</taxon>
        <taxon>Metazoa</taxon>
        <taxon>Chordata</taxon>
        <taxon>Craniata</taxon>
        <taxon>Vertebrata</taxon>
        <taxon>Euteleostomi</taxon>
        <taxon>Lepidosauria</taxon>
        <taxon>Squamata</taxon>
        <taxon>Bifurcata</taxon>
        <taxon>Gekkota</taxon>
        <taxon>Sphaerodactylidae</taxon>
        <taxon>Sphaerodactylus</taxon>
    </lineage>
</organism>
<protein>
    <submittedName>
        <fullName evidence="1">Uncharacterized protein</fullName>
    </submittedName>
</protein>
<proteinExistence type="predicted"/>
<evidence type="ECO:0000313" key="1">
    <source>
        <dbReference type="EMBL" id="KAH8001381.1"/>
    </source>
</evidence>
<name>A0ACB8F822_9SAUR</name>
<reference evidence="1" key="1">
    <citation type="submission" date="2021-08" db="EMBL/GenBank/DDBJ databases">
        <title>The first chromosome-level gecko genome reveals the dynamic sex chromosomes of Neotropical dwarf geckos (Sphaerodactylidae: Sphaerodactylus).</title>
        <authorList>
            <person name="Pinto B.J."/>
            <person name="Keating S.E."/>
            <person name="Gamble T."/>
        </authorList>
    </citation>
    <scope>NUCLEOTIDE SEQUENCE</scope>
    <source>
        <strain evidence="1">TG3544</strain>
    </source>
</reference>
<accession>A0ACB8F822</accession>
<comment type="caution">
    <text evidence="1">The sequence shown here is derived from an EMBL/GenBank/DDBJ whole genome shotgun (WGS) entry which is preliminary data.</text>
</comment>
<gene>
    <name evidence="1" type="ORF">K3G42_005313</name>
</gene>
<keyword evidence="2" id="KW-1185">Reference proteome</keyword>
<dbReference type="EMBL" id="CM037621">
    <property type="protein sequence ID" value="KAH8001381.1"/>
    <property type="molecule type" value="Genomic_DNA"/>
</dbReference>
<evidence type="ECO:0000313" key="2">
    <source>
        <dbReference type="Proteomes" id="UP000827872"/>
    </source>
</evidence>